<proteinExistence type="predicted"/>
<dbReference type="SUPFAM" id="SSF52743">
    <property type="entry name" value="Subtilisin-like"/>
    <property type="match status" value="1"/>
</dbReference>
<accession>A0ABW9QXS8</accession>
<organism evidence="3 4">
    <name type="scientific">Acidiferrimicrobium australe</name>
    <dbReference type="NCBI Taxonomy" id="2664430"/>
    <lineage>
        <taxon>Bacteria</taxon>
        <taxon>Bacillati</taxon>
        <taxon>Actinomycetota</taxon>
        <taxon>Acidimicrobiia</taxon>
        <taxon>Acidimicrobiales</taxon>
        <taxon>Acidimicrobiaceae</taxon>
        <taxon>Acidiferrimicrobium</taxon>
    </lineage>
</organism>
<sequence>GLGLPVPAVTAVGVDGGANQPGAPNGPDAEVMLDIEVAGAVAPGARIAVYFAPNTDQGFLDAVSTAVHDTTNHPSVVSISWGSAEIGWTPQAMTQMEDAFATAATLGVTVTVAAGDSGSGDGVGDGRPHVDFPASAPHALGCGGTTLELAGEAIRSEVVWDDLPSGGGATGGGVSAVFGVPAWQASAGVPPVPNSGGRHQPTGGRGVPDVAGDADPRTGYEIRVDGRTEAIGGTSAVAPLWAALIARLNQSLGRDVGFVNPQLYALGLPSGAAPDIVHDITVGSNGAWSAGPGWDPCTGLGSPDGSALLAAMQAPPATGA</sequence>
<comment type="caution">
    <text evidence="3">The sequence shown here is derived from an EMBL/GenBank/DDBJ whole genome shotgun (WGS) entry which is preliminary data.</text>
</comment>
<evidence type="ECO:0000313" key="4">
    <source>
        <dbReference type="Proteomes" id="UP000437736"/>
    </source>
</evidence>
<feature type="non-terminal residue" evidence="3">
    <location>
        <position position="1"/>
    </location>
</feature>
<gene>
    <name evidence="3" type="ORF">GHK86_10780</name>
</gene>
<dbReference type="Proteomes" id="UP000437736">
    <property type="component" value="Unassembled WGS sequence"/>
</dbReference>
<protein>
    <submittedName>
        <fullName evidence="3">S8 family serine peptidase</fullName>
    </submittedName>
</protein>
<dbReference type="PANTHER" id="PTHR14218">
    <property type="entry name" value="PROTEASE S8 TRIPEPTIDYL PEPTIDASE I CLN2"/>
    <property type="match status" value="1"/>
</dbReference>
<evidence type="ECO:0000256" key="1">
    <source>
        <dbReference type="SAM" id="MobiDB-lite"/>
    </source>
</evidence>
<reference evidence="3 4" key="1">
    <citation type="submission" date="2019-11" db="EMBL/GenBank/DDBJ databases">
        <title>Acidiferrimicrobium australis gen. nov., sp. nov., an acidophilic and obligately heterotrophic, member of the Actinobacteria that catalyses dissimilatory oxido- reduction of iron isolated from metal-rich acidic water in Chile.</title>
        <authorList>
            <person name="Gonzalez D."/>
            <person name="Huber K."/>
            <person name="Hedrich S."/>
            <person name="Rojas-Villalobos C."/>
            <person name="Quatrini R."/>
            <person name="Dinamarca M.A."/>
            <person name="Schwarz A."/>
            <person name="Canales C."/>
            <person name="Nancucheo I."/>
        </authorList>
    </citation>
    <scope>NUCLEOTIDE SEQUENCE [LARGE SCALE GENOMIC DNA]</scope>
    <source>
        <strain evidence="3 4">USS-CCA1</strain>
    </source>
</reference>
<dbReference type="PANTHER" id="PTHR14218:SF15">
    <property type="entry name" value="TRIPEPTIDYL-PEPTIDASE 1"/>
    <property type="match status" value="1"/>
</dbReference>
<dbReference type="InterPro" id="IPR030400">
    <property type="entry name" value="Sedolisin_dom"/>
</dbReference>
<dbReference type="InterPro" id="IPR050819">
    <property type="entry name" value="Tripeptidyl-peptidase_I"/>
</dbReference>
<keyword evidence="4" id="KW-1185">Reference proteome</keyword>
<evidence type="ECO:0000313" key="3">
    <source>
        <dbReference type="EMBL" id="MST33203.1"/>
    </source>
</evidence>
<dbReference type="PROSITE" id="PS51695">
    <property type="entry name" value="SEDOLISIN"/>
    <property type="match status" value="1"/>
</dbReference>
<name>A0ABW9QXS8_9ACTN</name>
<feature type="domain" description="Peptidase S53" evidence="2">
    <location>
        <begin position="1"/>
        <end position="315"/>
    </location>
</feature>
<dbReference type="Pfam" id="PF00082">
    <property type="entry name" value="Peptidase_S8"/>
    <property type="match status" value="1"/>
</dbReference>
<evidence type="ECO:0000259" key="2">
    <source>
        <dbReference type="PROSITE" id="PS51695"/>
    </source>
</evidence>
<dbReference type="InterPro" id="IPR036852">
    <property type="entry name" value="Peptidase_S8/S53_dom_sf"/>
</dbReference>
<dbReference type="InterPro" id="IPR000209">
    <property type="entry name" value="Peptidase_S8/S53_dom"/>
</dbReference>
<dbReference type="Gene3D" id="3.40.50.200">
    <property type="entry name" value="Peptidase S8/S53 domain"/>
    <property type="match status" value="1"/>
</dbReference>
<feature type="region of interest" description="Disordered" evidence="1">
    <location>
        <begin position="191"/>
        <end position="215"/>
    </location>
</feature>
<dbReference type="EMBL" id="WJHE01000521">
    <property type="protein sequence ID" value="MST33203.1"/>
    <property type="molecule type" value="Genomic_DNA"/>
</dbReference>
<dbReference type="CDD" id="cd04056">
    <property type="entry name" value="Peptidases_S53"/>
    <property type="match status" value="1"/>
</dbReference>